<evidence type="ECO:0000256" key="7">
    <source>
        <dbReference type="RuleBase" id="RU003707"/>
    </source>
</evidence>
<dbReference type="RefSeq" id="WP_186242727.1">
    <property type="nucleotide sequence ID" value="NZ_OCTY01000002.1"/>
</dbReference>
<dbReference type="EMBL" id="OCTY01000002">
    <property type="protein sequence ID" value="SOJ54736.1"/>
    <property type="molecule type" value="Genomic_DNA"/>
</dbReference>
<keyword evidence="9" id="KW-1185">Reference proteome</keyword>
<comment type="similarity">
    <text evidence="2 7">Belongs to the enoyl-CoA hydratase/isomerase family.</text>
</comment>
<keyword evidence="4" id="KW-0443">Lipid metabolism</keyword>
<protein>
    <submittedName>
        <fullName evidence="8">Putative enoyl-CoA hydratase echA12</fullName>
        <ecNumber evidence="8">4.2.1.17</ecNumber>
    </submittedName>
</protein>
<dbReference type="Gene3D" id="3.90.226.10">
    <property type="entry name" value="2-enoyl-CoA Hydratase, Chain A, domain 1"/>
    <property type="match status" value="1"/>
</dbReference>
<evidence type="ECO:0000256" key="5">
    <source>
        <dbReference type="ARBA" id="ARBA00023709"/>
    </source>
</evidence>
<accession>A0A7Z7NAC5</accession>
<dbReference type="GO" id="GO:0004300">
    <property type="term" value="F:enoyl-CoA hydratase activity"/>
    <property type="evidence" value="ECO:0007669"/>
    <property type="project" value="UniProtKB-EC"/>
</dbReference>
<evidence type="ECO:0000313" key="8">
    <source>
        <dbReference type="EMBL" id="SOJ54736.1"/>
    </source>
</evidence>
<dbReference type="Pfam" id="PF00378">
    <property type="entry name" value="ECH_1"/>
    <property type="match status" value="1"/>
</dbReference>
<evidence type="ECO:0000256" key="3">
    <source>
        <dbReference type="ARBA" id="ARBA00022832"/>
    </source>
</evidence>
<comment type="function">
    <text evidence="1">Could possibly oxidize fatty acids using specific components.</text>
</comment>
<dbReference type="CDD" id="cd06558">
    <property type="entry name" value="crotonase-like"/>
    <property type="match status" value="1"/>
</dbReference>
<evidence type="ECO:0000256" key="1">
    <source>
        <dbReference type="ARBA" id="ARBA00002994"/>
    </source>
</evidence>
<dbReference type="InterPro" id="IPR029045">
    <property type="entry name" value="ClpP/crotonase-like_dom_sf"/>
</dbReference>
<dbReference type="PANTHER" id="PTHR43802:SF1">
    <property type="entry name" value="IP11341P-RELATED"/>
    <property type="match status" value="1"/>
</dbReference>
<dbReference type="Gene3D" id="1.10.12.10">
    <property type="entry name" value="Lyase 2-enoyl-coa Hydratase, Chain A, domain 2"/>
    <property type="match status" value="1"/>
</dbReference>
<name>A0A7Z7NAC5_9MYCO</name>
<sequence length="294" mass="31745">MKQIEVSYRFPELPYRSGTELVLVDFPRADVALITLNRPERMNSMAFDLMVPLKEALEKITYDNSVRVVVLTGAGRGFCSGADLKSAGAVPHVEGLTRPTRALRAMELLEDVILALRRLHQPVIAAVNGPAIGGGLCLALAADIRVASKSAYFRAAGISNGLTASELGLSYLLPRAIGSSRAFEIMLTGRDVGAEEAERIGLVSARVAQAELLDTCYAMAARMAAFSRPGLELTKRTLWRGLDASSIEAHVQTESLAQLYLALHTNNFREAAAARAEQRPSVFGDDKWCGTCPI</sequence>
<evidence type="ECO:0000313" key="9">
    <source>
        <dbReference type="Proteomes" id="UP000554965"/>
    </source>
</evidence>
<organism evidence="8 9">
    <name type="scientific">Mycobacterium simulans</name>
    <dbReference type="NCBI Taxonomy" id="627089"/>
    <lineage>
        <taxon>Bacteria</taxon>
        <taxon>Bacillati</taxon>
        <taxon>Actinomycetota</taxon>
        <taxon>Actinomycetes</taxon>
        <taxon>Mycobacteriales</taxon>
        <taxon>Mycobacteriaceae</taxon>
        <taxon>Mycobacterium</taxon>
    </lineage>
</organism>
<evidence type="ECO:0000256" key="4">
    <source>
        <dbReference type="ARBA" id="ARBA00023098"/>
    </source>
</evidence>
<dbReference type="EC" id="4.2.1.17" evidence="8"/>
<comment type="caution">
    <text evidence="8">The sequence shown here is derived from an EMBL/GenBank/DDBJ whole genome shotgun (WGS) entry which is preliminary data.</text>
</comment>
<dbReference type="SUPFAM" id="SSF52096">
    <property type="entry name" value="ClpP/crotonase"/>
    <property type="match status" value="1"/>
</dbReference>
<proteinExistence type="inferred from homology"/>
<keyword evidence="3" id="KW-0276">Fatty acid metabolism</keyword>
<comment type="catalytic activity">
    <reaction evidence="6">
        <text>a 4-saturated-(3S)-3-hydroxyacyl-CoA = a (3E)-enoyl-CoA + H2O</text>
        <dbReference type="Rhea" id="RHEA:20724"/>
        <dbReference type="ChEBI" id="CHEBI:15377"/>
        <dbReference type="ChEBI" id="CHEBI:58521"/>
        <dbReference type="ChEBI" id="CHEBI:137480"/>
        <dbReference type="EC" id="4.2.1.17"/>
    </reaction>
</comment>
<dbReference type="AlphaFoldDB" id="A0A7Z7NAC5"/>
<dbReference type="InterPro" id="IPR014748">
    <property type="entry name" value="Enoyl-CoA_hydra_C"/>
</dbReference>
<evidence type="ECO:0000256" key="6">
    <source>
        <dbReference type="ARBA" id="ARBA00023717"/>
    </source>
</evidence>
<dbReference type="NCBIfam" id="NF004519">
    <property type="entry name" value="PRK05864.1"/>
    <property type="match status" value="1"/>
</dbReference>
<dbReference type="InterPro" id="IPR018376">
    <property type="entry name" value="Enoyl-CoA_hyd/isom_CS"/>
</dbReference>
<gene>
    <name evidence="8" type="ORF">MSIMFB_02229</name>
</gene>
<keyword evidence="8" id="KW-0456">Lyase</keyword>
<dbReference type="PROSITE" id="PS00166">
    <property type="entry name" value="ENOYL_COA_HYDRATASE"/>
    <property type="match status" value="1"/>
</dbReference>
<comment type="catalytic activity">
    <reaction evidence="5">
        <text>a (3S)-3-hydroxyacyl-CoA = a (2E)-enoyl-CoA + H2O</text>
        <dbReference type="Rhea" id="RHEA:16105"/>
        <dbReference type="ChEBI" id="CHEBI:15377"/>
        <dbReference type="ChEBI" id="CHEBI:57318"/>
        <dbReference type="ChEBI" id="CHEBI:58856"/>
        <dbReference type="EC" id="4.2.1.17"/>
    </reaction>
</comment>
<evidence type="ECO:0000256" key="2">
    <source>
        <dbReference type="ARBA" id="ARBA00005254"/>
    </source>
</evidence>
<dbReference type="InterPro" id="IPR001753">
    <property type="entry name" value="Enoyl-CoA_hydra/iso"/>
</dbReference>
<dbReference type="PANTHER" id="PTHR43802">
    <property type="entry name" value="ENOYL-COA HYDRATASE"/>
    <property type="match status" value="1"/>
</dbReference>
<dbReference type="GO" id="GO:0006631">
    <property type="term" value="P:fatty acid metabolic process"/>
    <property type="evidence" value="ECO:0007669"/>
    <property type="project" value="UniProtKB-KW"/>
</dbReference>
<dbReference type="Proteomes" id="UP000554965">
    <property type="component" value="Unassembled WGS sequence"/>
</dbReference>
<reference evidence="8 9" key="1">
    <citation type="submission" date="2017-10" db="EMBL/GenBank/DDBJ databases">
        <authorList>
            <consortium name="Urmite Genomes"/>
        </authorList>
    </citation>
    <scope>NUCLEOTIDE SEQUENCE [LARGE SCALE GENOMIC DNA]</scope>
    <source>
        <strain evidence="8 9">FB-527</strain>
    </source>
</reference>